<dbReference type="InterPro" id="IPR017583">
    <property type="entry name" value="Tagatose/fructose_Pkinase"/>
</dbReference>
<dbReference type="InterPro" id="IPR029056">
    <property type="entry name" value="Ribokinase-like"/>
</dbReference>
<keyword evidence="3 7" id="KW-0547">Nucleotide-binding</keyword>
<evidence type="ECO:0000256" key="4">
    <source>
        <dbReference type="ARBA" id="ARBA00022777"/>
    </source>
</evidence>
<evidence type="ECO:0000259" key="9">
    <source>
        <dbReference type="Pfam" id="PF00294"/>
    </source>
</evidence>
<reference evidence="10" key="1">
    <citation type="submission" date="2021-06" db="EMBL/GenBank/DDBJ databases">
        <title>Description of novel taxa of the family Lachnospiraceae.</title>
        <authorList>
            <person name="Chaplin A.V."/>
            <person name="Sokolova S.R."/>
            <person name="Pikina A.P."/>
            <person name="Korzhanova M."/>
            <person name="Belova V."/>
            <person name="Korostin D."/>
            <person name="Efimov B.A."/>
        </authorList>
    </citation>
    <scope>NUCLEOTIDE SEQUENCE</scope>
    <source>
        <strain evidence="10">ASD5720</strain>
    </source>
</reference>
<name>A0A949K2H0_9FIRM</name>
<accession>A0A949K2H0</accession>
<comment type="caution">
    <text evidence="10">The sequence shown here is derived from an EMBL/GenBank/DDBJ whole genome shotgun (WGS) entry which is preliminary data.</text>
</comment>
<proteinExistence type="inferred from homology"/>
<evidence type="ECO:0000256" key="2">
    <source>
        <dbReference type="ARBA" id="ARBA00022679"/>
    </source>
</evidence>
<comment type="pathway">
    <text evidence="7">Carbohydrate metabolism; D-tagatose 6-phosphate degradation; D-glyceraldehyde 3-phosphate and glycerone phosphate from D-tagatose 6-phosphate: step 1/2.</text>
</comment>
<dbReference type="InterPro" id="IPR011611">
    <property type="entry name" value="PfkB_dom"/>
</dbReference>
<dbReference type="CDD" id="cd01164">
    <property type="entry name" value="FruK_PfkB_like"/>
    <property type="match status" value="1"/>
</dbReference>
<dbReference type="GO" id="GO:0005524">
    <property type="term" value="F:ATP binding"/>
    <property type="evidence" value="ECO:0007669"/>
    <property type="project" value="UniProtKB-UniRule"/>
</dbReference>
<dbReference type="PROSITE" id="PS00583">
    <property type="entry name" value="PFKB_KINASES_1"/>
    <property type="match status" value="1"/>
</dbReference>
<evidence type="ECO:0000256" key="1">
    <source>
        <dbReference type="ARBA" id="ARBA00005380"/>
    </source>
</evidence>
<evidence type="ECO:0000256" key="5">
    <source>
        <dbReference type="ARBA" id="ARBA00022840"/>
    </source>
</evidence>
<keyword evidence="11" id="KW-1185">Reference proteome</keyword>
<dbReference type="Gene3D" id="3.40.1190.20">
    <property type="match status" value="1"/>
</dbReference>
<comment type="catalytic activity">
    <reaction evidence="6 8">
        <text>beta-D-fructose 1-phosphate + ATP = beta-D-fructose 1,6-bisphosphate + ADP + H(+)</text>
        <dbReference type="Rhea" id="RHEA:14213"/>
        <dbReference type="ChEBI" id="CHEBI:15378"/>
        <dbReference type="ChEBI" id="CHEBI:30616"/>
        <dbReference type="ChEBI" id="CHEBI:32966"/>
        <dbReference type="ChEBI" id="CHEBI:138881"/>
        <dbReference type="ChEBI" id="CHEBI:456216"/>
        <dbReference type="EC" id="2.7.1.56"/>
    </reaction>
</comment>
<comment type="similarity">
    <text evidence="7">Belongs to the carbohydrate kinase PfkB family. LacC subfamily.</text>
</comment>
<dbReference type="SUPFAM" id="SSF53613">
    <property type="entry name" value="Ribokinase-like"/>
    <property type="match status" value="1"/>
</dbReference>
<keyword evidence="2 7" id="KW-0808">Transferase</keyword>
<gene>
    <name evidence="10" type="primary">pfkB</name>
    <name evidence="10" type="ORF">KTH89_18255</name>
</gene>
<protein>
    <recommendedName>
        <fullName evidence="7">Tagatose-6-phosphate kinase</fullName>
        <ecNumber evidence="7">2.7.1.144</ecNumber>
    </recommendedName>
</protein>
<organism evidence="10 11">
    <name type="scientific">Diplocloster agilis</name>
    <dbReference type="NCBI Taxonomy" id="2850323"/>
    <lineage>
        <taxon>Bacteria</taxon>
        <taxon>Bacillati</taxon>
        <taxon>Bacillota</taxon>
        <taxon>Clostridia</taxon>
        <taxon>Lachnospirales</taxon>
        <taxon>Lachnospiraceae</taxon>
        <taxon>Diplocloster</taxon>
    </lineage>
</organism>
<dbReference type="RefSeq" id="WP_238722636.1">
    <property type="nucleotide sequence ID" value="NZ_JAHQCW010000035.1"/>
</dbReference>
<dbReference type="FunFam" id="3.40.1190.20:FF:000001">
    <property type="entry name" value="Phosphofructokinase"/>
    <property type="match status" value="1"/>
</dbReference>
<dbReference type="GO" id="GO:0016052">
    <property type="term" value="P:carbohydrate catabolic process"/>
    <property type="evidence" value="ECO:0007669"/>
    <property type="project" value="UniProtKB-ARBA"/>
</dbReference>
<dbReference type="InterPro" id="IPR002173">
    <property type="entry name" value="Carboh/pur_kinase_PfkB_CS"/>
</dbReference>
<dbReference type="GO" id="GO:0044281">
    <property type="term" value="P:small molecule metabolic process"/>
    <property type="evidence" value="ECO:0007669"/>
    <property type="project" value="UniProtKB-ARBA"/>
</dbReference>
<dbReference type="PANTHER" id="PTHR46566">
    <property type="entry name" value="1-PHOSPHOFRUCTOKINASE-RELATED"/>
    <property type="match status" value="1"/>
</dbReference>
<dbReference type="Pfam" id="PF00294">
    <property type="entry name" value="PfkB"/>
    <property type="match status" value="1"/>
</dbReference>
<keyword evidence="4 8" id="KW-0418">Kinase</keyword>
<evidence type="ECO:0000256" key="3">
    <source>
        <dbReference type="ARBA" id="ARBA00022741"/>
    </source>
</evidence>
<evidence type="ECO:0000256" key="7">
    <source>
        <dbReference type="PIRNR" id="PIRNR000535"/>
    </source>
</evidence>
<comment type="similarity">
    <text evidence="1">Belongs to the carbohydrate kinase pfkB family.</text>
</comment>
<dbReference type="NCBIfam" id="TIGR03168">
    <property type="entry name" value="1-PFK"/>
    <property type="match status" value="1"/>
</dbReference>
<dbReference type="GO" id="GO:0008662">
    <property type="term" value="F:1-phosphofructokinase activity"/>
    <property type="evidence" value="ECO:0007669"/>
    <property type="project" value="UniProtKB-UniRule"/>
</dbReference>
<dbReference type="Proteomes" id="UP000712157">
    <property type="component" value="Unassembled WGS sequence"/>
</dbReference>
<dbReference type="EMBL" id="JAHQCW010000035">
    <property type="protein sequence ID" value="MBU9738489.1"/>
    <property type="molecule type" value="Genomic_DNA"/>
</dbReference>
<dbReference type="NCBIfam" id="TIGR03828">
    <property type="entry name" value="pfkB"/>
    <property type="match status" value="1"/>
</dbReference>
<evidence type="ECO:0000313" key="10">
    <source>
        <dbReference type="EMBL" id="MBU9738489.1"/>
    </source>
</evidence>
<evidence type="ECO:0000313" key="11">
    <source>
        <dbReference type="Proteomes" id="UP000712157"/>
    </source>
</evidence>
<keyword evidence="7" id="KW-0423">Lactose metabolism</keyword>
<evidence type="ECO:0000256" key="6">
    <source>
        <dbReference type="ARBA" id="ARBA00047745"/>
    </source>
</evidence>
<comment type="catalytic activity">
    <reaction evidence="7">
        <text>D-tagatofuranose 6-phosphate + ATP = D-tagatofuranose 1,6-bisphosphate + ADP + H(+)</text>
        <dbReference type="Rhea" id="RHEA:12420"/>
        <dbReference type="ChEBI" id="CHEBI:15378"/>
        <dbReference type="ChEBI" id="CHEBI:30616"/>
        <dbReference type="ChEBI" id="CHEBI:58694"/>
        <dbReference type="ChEBI" id="CHEBI:58695"/>
        <dbReference type="ChEBI" id="CHEBI:456216"/>
        <dbReference type="EC" id="2.7.1.144"/>
    </reaction>
</comment>
<evidence type="ECO:0000256" key="8">
    <source>
        <dbReference type="RuleBase" id="RU369061"/>
    </source>
</evidence>
<feature type="domain" description="Carbohydrate kinase PfkB" evidence="9">
    <location>
        <begin position="8"/>
        <end position="289"/>
    </location>
</feature>
<dbReference type="EC" id="2.7.1.144" evidence="7"/>
<sequence length="308" mass="32939">MITAVTLNTSIDKAYQVEDVEKGTVMRVKSCNNTAGGKGLNVARVIQICGEEILATGFCGGHAGALLEEMLSKAGIAYDFVHTAKETRNCLNILSRDGVSTEFLEPGEPVTEEEIEAFLKKYEALVDKSNVITLSGSIPQGAPPDIYATLIRIAKDRQKTVILDTSGPALTEGIKALPDMIKPNADEIETLLNISITNRNDIIQGAVKLHDMGIPYVVVSLGKEGAVCVSKEGILKAAPPAVNAINTVGCGDSMVAAFAVSFERRYPLQQALKYAVAVSAANTLTPTTGHYRPEDMQEIYSLVKAEIL</sequence>
<dbReference type="PIRSF" id="PIRSF000535">
    <property type="entry name" value="1PFK/6PFK/LacC"/>
    <property type="match status" value="1"/>
</dbReference>
<dbReference type="GO" id="GO:0005829">
    <property type="term" value="C:cytosol"/>
    <property type="evidence" value="ECO:0007669"/>
    <property type="project" value="TreeGrafter"/>
</dbReference>
<dbReference type="AlphaFoldDB" id="A0A949K2H0"/>
<comment type="function">
    <text evidence="8">Catalyzes the ATP-dependent phosphorylation of fructose-l-phosphate to fructose-l,6-bisphosphate.</text>
</comment>
<dbReference type="GO" id="GO:0005988">
    <property type="term" value="P:lactose metabolic process"/>
    <property type="evidence" value="ECO:0007669"/>
    <property type="project" value="UniProtKB-KW"/>
</dbReference>
<dbReference type="PANTHER" id="PTHR46566:SF2">
    <property type="entry name" value="ATP-DEPENDENT 6-PHOSPHOFRUCTOKINASE ISOZYME 2"/>
    <property type="match status" value="1"/>
</dbReference>
<dbReference type="InterPro" id="IPR022463">
    <property type="entry name" value="1-PFruKinase"/>
</dbReference>
<dbReference type="GO" id="GO:0009024">
    <property type="term" value="F:tagatose-6-phosphate kinase activity"/>
    <property type="evidence" value="ECO:0007669"/>
    <property type="project" value="UniProtKB-EC"/>
</dbReference>
<keyword evidence="5 7" id="KW-0067">ATP-binding</keyword>